<dbReference type="Pfam" id="PF00860">
    <property type="entry name" value="Xan_ur_permease"/>
    <property type="match status" value="1"/>
</dbReference>
<dbReference type="RefSeq" id="WP_187555018.1">
    <property type="nucleotide sequence ID" value="NZ_CP060716.1"/>
</dbReference>
<dbReference type="GO" id="GO:0042907">
    <property type="term" value="F:xanthine transmembrane transporter activity"/>
    <property type="evidence" value="ECO:0007669"/>
    <property type="project" value="TreeGrafter"/>
</dbReference>
<gene>
    <name evidence="8" type="ORF">H9L06_09900</name>
</gene>
<evidence type="ECO:0000256" key="6">
    <source>
        <dbReference type="ARBA" id="ARBA00023136"/>
    </source>
</evidence>
<dbReference type="InterPro" id="IPR006043">
    <property type="entry name" value="NCS2"/>
</dbReference>
<keyword evidence="4 7" id="KW-0812">Transmembrane</keyword>
<accession>A0A7G9S3X3</accession>
<comment type="subcellular location">
    <subcellularLocation>
        <location evidence="1">Membrane</location>
        <topology evidence="1">Multi-pass membrane protein</topology>
    </subcellularLocation>
</comment>
<keyword evidence="3" id="KW-0813">Transport</keyword>
<dbReference type="AlphaFoldDB" id="A0A7G9S3X3"/>
<dbReference type="PANTHER" id="PTHR42810:SF2">
    <property type="entry name" value="PURINE PERMEASE C1399.01C-RELATED"/>
    <property type="match status" value="1"/>
</dbReference>
<feature type="transmembrane region" description="Helical" evidence="7">
    <location>
        <begin position="205"/>
        <end position="224"/>
    </location>
</feature>
<organism evidence="8 9">
    <name type="scientific">Leucobacter denitrificans</name>
    <dbReference type="NCBI Taxonomy" id="683042"/>
    <lineage>
        <taxon>Bacteria</taxon>
        <taxon>Bacillati</taxon>
        <taxon>Actinomycetota</taxon>
        <taxon>Actinomycetes</taxon>
        <taxon>Micrococcales</taxon>
        <taxon>Microbacteriaceae</taxon>
        <taxon>Leucobacter</taxon>
    </lineage>
</organism>
<protein>
    <submittedName>
        <fullName evidence="8">Nitrate reductase</fullName>
    </submittedName>
</protein>
<reference evidence="8 9" key="1">
    <citation type="submission" date="2020-08" db="EMBL/GenBank/DDBJ databases">
        <title>Genome sequence of Leucobacter denitrificans KACC 14055T.</title>
        <authorList>
            <person name="Hyun D.-W."/>
            <person name="Bae J.-W."/>
        </authorList>
    </citation>
    <scope>NUCLEOTIDE SEQUENCE [LARGE SCALE GENOMIC DNA]</scope>
    <source>
        <strain evidence="8 9">KACC 14055</strain>
    </source>
</reference>
<proteinExistence type="inferred from homology"/>
<name>A0A7G9S3X3_9MICO</name>
<dbReference type="Proteomes" id="UP000515934">
    <property type="component" value="Chromosome"/>
</dbReference>
<feature type="transmembrane region" description="Helical" evidence="7">
    <location>
        <begin position="82"/>
        <end position="102"/>
    </location>
</feature>
<keyword evidence="5 7" id="KW-1133">Transmembrane helix</keyword>
<evidence type="ECO:0000256" key="2">
    <source>
        <dbReference type="ARBA" id="ARBA00008821"/>
    </source>
</evidence>
<keyword evidence="6 7" id="KW-0472">Membrane</keyword>
<feature type="transmembrane region" description="Helical" evidence="7">
    <location>
        <begin position="108"/>
        <end position="129"/>
    </location>
</feature>
<evidence type="ECO:0000256" key="1">
    <source>
        <dbReference type="ARBA" id="ARBA00004141"/>
    </source>
</evidence>
<comment type="similarity">
    <text evidence="2">Belongs to the nucleobase:cation symporter-2 (NCS2) (TC 2.A.40) family.</text>
</comment>
<dbReference type="GO" id="GO:0005886">
    <property type="term" value="C:plasma membrane"/>
    <property type="evidence" value="ECO:0007669"/>
    <property type="project" value="TreeGrafter"/>
</dbReference>
<feature type="transmembrane region" description="Helical" evidence="7">
    <location>
        <begin position="136"/>
        <end position="158"/>
    </location>
</feature>
<feature type="transmembrane region" description="Helical" evidence="7">
    <location>
        <begin position="251"/>
        <end position="271"/>
    </location>
</feature>
<keyword evidence="9" id="KW-1185">Reference proteome</keyword>
<feature type="transmembrane region" description="Helical" evidence="7">
    <location>
        <begin position="390"/>
        <end position="408"/>
    </location>
</feature>
<evidence type="ECO:0000256" key="3">
    <source>
        <dbReference type="ARBA" id="ARBA00022448"/>
    </source>
</evidence>
<dbReference type="NCBIfam" id="TIGR00801">
    <property type="entry name" value="ncs2"/>
    <property type="match status" value="1"/>
</dbReference>
<dbReference type="KEGG" id="ldn:H9L06_09900"/>
<feature type="transmembrane region" description="Helical" evidence="7">
    <location>
        <begin position="178"/>
        <end position="198"/>
    </location>
</feature>
<dbReference type="EMBL" id="CP060716">
    <property type="protein sequence ID" value="QNN62548.1"/>
    <property type="molecule type" value="Genomic_DNA"/>
</dbReference>
<feature type="transmembrane region" description="Helical" evidence="7">
    <location>
        <begin position="351"/>
        <end position="378"/>
    </location>
</feature>
<feature type="transmembrane region" description="Helical" evidence="7">
    <location>
        <begin position="58"/>
        <end position="75"/>
    </location>
</feature>
<evidence type="ECO:0000313" key="8">
    <source>
        <dbReference type="EMBL" id="QNN62548.1"/>
    </source>
</evidence>
<evidence type="ECO:0000313" key="9">
    <source>
        <dbReference type="Proteomes" id="UP000515934"/>
    </source>
</evidence>
<evidence type="ECO:0000256" key="5">
    <source>
        <dbReference type="ARBA" id="ARBA00022989"/>
    </source>
</evidence>
<evidence type="ECO:0000256" key="4">
    <source>
        <dbReference type="ARBA" id="ARBA00022692"/>
    </source>
</evidence>
<feature type="transmembrane region" description="Helical" evidence="7">
    <location>
        <begin position="326"/>
        <end position="345"/>
    </location>
</feature>
<sequence length="465" mass="48295">MALPWKLHGDGTTVKPDAIVLPEERLGWAKTIGFGAQHVVAMFGATFLVPLITGFPPTATLFFSGLGTLLFLLITGNRLPSYLGSSFAFLAPIAVATAGFDYGDVAGLARASFAIVVMGVLLAVVGIIVQRFGIGWVNALMPPVVMGAIVALIGFNLAPAVKNNWFGNVANNPDADPTLHSTAALITIGSIILITVLFRGLIGRLSIVLGMAVGYIAAALMGIVDFSGVQNAAWFGLPDFHLPASPFEDPALWGILPAFLPVVLVLVAENVGHVKSVGLMIERDLDPVTGRALLADGLSTILAGFGGGSATTTYGENIGVMAATRVYSTAAYWVAGIIAIFLGFSPKVGELIFSVPAGVLGGVTVALYGLIGLIGVKIWIDNKVDFSKPINQFTAAIALIVGIADFGMQLGDVVFNGIALGSIAAIVVYHLMRTVTRLRGGEADVVDPVVTGGELVETSAEETPR</sequence>
<feature type="transmembrane region" description="Helical" evidence="7">
    <location>
        <begin position="414"/>
        <end position="432"/>
    </location>
</feature>
<evidence type="ECO:0000256" key="7">
    <source>
        <dbReference type="SAM" id="Phobius"/>
    </source>
</evidence>
<dbReference type="InterPro" id="IPR006042">
    <property type="entry name" value="Xan_ur_permease"/>
</dbReference>
<dbReference type="PANTHER" id="PTHR42810">
    <property type="entry name" value="PURINE PERMEASE C1399.01C-RELATED"/>
    <property type="match status" value="1"/>
</dbReference>